<keyword evidence="2 5" id="KW-0238">DNA-binding</keyword>
<comment type="caution">
    <text evidence="5">The sequence shown here is derived from an EMBL/GenBank/DDBJ whole genome shotgun (WGS) entry which is preliminary data.</text>
</comment>
<dbReference type="InterPro" id="IPR010982">
    <property type="entry name" value="Lambda_DNA-bd_dom_sf"/>
</dbReference>
<sequence length="357" mass="38614">MFEVARLAGVSHQTVSRVINHSKDVSESTRLRVQEAIDALGYRPSNSARALASHRSRTIALVAGGTSLFGPVSSITSIEKVARSHGLFMSAMMVDENACTARGFNELCGTFLEQNVDAFIFLTPTDVMFEAACRVQVAQPRVIVTSTHGALRADEALAQGHGPGPVAMAGIDQWGAVQKVARLLVARGHRSALYLAGPPEWRDAATRLASWQAACGMLRIRTAIVHAGSWESRESYALMNHLIDERGMAGRSLPTAIVTANDNQAVGVARSLHEHGYRIPQDVSLVGFDDIPTVDNMYPPLTTVRPRFEDLGTVTMRLVLALLGQGQQVVFPETEHGVGLIPADVVQRRSLGHAVRR</sequence>
<dbReference type="SMART" id="SM00354">
    <property type="entry name" value="HTH_LACI"/>
    <property type="match status" value="1"/>
</dbReference>
<organism evidence="5 6">
    <name type="scientific">Bifidobacterium favimelis</name>
    <dbReference type="NCBI Taxonomy" id="3122979"/>
    <lineage>
        <taxon>Bacteria</taxon>
        <taxon>Bacillati</taxon>
        <taxon>Actinomycetota</taxon>
        <taxon>Actinomycetes</taxon>
        <taxon>Bifidobacteriales</taxon>
        <taxon>Bifidobacteriaceae</taxon>
        <taxon>Bifidobacterium</taxon>
    </lineage>
</organism>
<accession>A0ABU8ZPX8</accession>
<dbReference type="InterPro" id="IPR000843">
    <property type="entry name" value="HTH_LacI"/>
</dbReference>
<dbReference type="Pfam" id="PF13377">
    <property type="entry name" value="Peripla_BP_3"/>
    <property type="match status" value="1"/>
</dbReference>
<proteinExistence type="predicted"/>
<evidence type="ECO:0000256" key="2">
    <source>
        <dbReference type="ARBA" id="ARBA00023125"/>
    </source>
</evidence>
<dbReference type="GO" id="GO:0003677">
    <property type="term" value="F:DNA binding"/>
    <property type="evidence" value="ECO:0007669"/>
    <property type="project" value="UniProtKB-KW"/>
</dbReference>
<keyword evidence="6" id="KW-1185">Reference proteome</keyword>
<dbReference type="PANTHER" id="PTHR30146">
    <property type="entry name" value="LACI-RELATED TRANSCRIPTIONAL REPRESSOR"/>
    <property type="match status" value="1"/>
</dbReference>
<dbReference type="PROSITE" id="PS00356">
    <property type="entry name" value="HTH_LACI_1"/>
    <property type="match status" value="1"/>
</dbReference>
<dbReference type="Gene3D" id="3.40.50.2300">
    <property type="match status" value="2"/>
</dbReference>
<dbReference type="CDD" id="cd01392">
    <property type="entry name" value="HTH_LacI"/>
    <property type="match status" value="1"/>
</dbReference>
<evidence type="ECO:0000256" key="3">
    <source>
        <dbReference type="ARBA" id="ARBA00023163"/>
    </source>
</evidence>
<dbReference type="Proteomes" id="UP001373159">
    <property type="component" value="Unassembled WGS sequence"/>
</dbReference>
<evidence type="ECO:0000313" key="6">
    <source>
        <dbReference type="Proteomes" id="UP001373159"/>
    </source>
</evidence>
<dbReference type="Gene3D" id="1.10.260.40">
    <property type="entry name" value="lambda repressor-like DNA-binding domains"/>
    <property type="match status" value="1"/>
</dbReference>
<keyword evidence="1" id="KW-0805">Transcription regulation</keyword>
<keyword evidence="3" id="KW-0804">Transcription</keyword>
<dbReference type="PROSITE" id="PS50932">
    <property type="entry name" value="HTH_LACI_2"/>
    <property type="match status" value="1"/>
</dbReference>
<dbReference type="RefSeq" id="WP_340469789.1">
    <property type="nucleotide sequence ID" value="NZ_JBANBB010000001.1"/>
</dbReference>
<gene>
    <name evidence="5" type="ORF">V8P97_06065</name>
</gene>
<name>A0ABU8ZPX8_9BIFI</name>
<evidence type="ECO:0000259" key="4">
    <source>
        <dbReference type="PROSITE" id="PS50932"/>
    </source>
</evidence>
<dbReference type="Pfam" id="PF00356">
    <property type="entry name" value="LacI"/>
    <property type="match status" value="1"/>
</dbReference>
<evidence type="ECO:0000313" key="5">
    <source>
        <dbReference type="EMBL" id="MEK0307025.1"/>
    </source>
</evidence>
<dbReference type="PANTHER" id="PTHR30146:SF109">
    <property type="entry name" value="HTH-TYPE TRANSCRIPTIONAL REGULATOR GALS"/>
    <property type="match status" value="1"/>
</dbReference>
<protein>
    <submittedName>
        <fullName evidence="5">LacI family DNA-binding transcriptional regulator</fullName>
    </submittedName>
</protein>
<dbReference type="InterPro" id="IPR028082">
    <property type="entry name" value="Peripla_BP_I"/>
</dbReference>
<reference evidence="5 6" key="1">
    <citation type="submission" date="2024-02" db="EMBL/GenBank/DDBJ databases">
        <title>Bifidobacterium honeyensis sp. nov., isolated from the comb honey.</title>
        <authorList>
            <person name="Liu W."/>
            <person name="Li Y."/>
        </authorList>
    </citation>
    <scope>NUCLEOTIDE SEQUENCE [LARGE SCALE GENOMIC DNA]</scope>
    <source>
        <strain evidence="5 6">IMAU50988</strain>
    </source>
</reference>
<dbReference type="SUPFAM" id="SSF53822">
    <property type="entry name" value="Periplasmic binding protein-like I"/>
    <property type="match status" value="1"/>
</dbReference>
<dbReference type="InterPro" id="IPR046335">
    <property type="entry name" value="LacI/GalR-like_sensor"/>
</dbReference>
<feature type="domain" description="HTH lacI-type" evidence="4">
    <location>
        <begin position="1"/>
        <end position="53"/>
    </location>
</feature>
<dbReference type="EMBL" id="JBANBB010000001">
    <property type="protein sequence ID" value="MEK0307025.1"/>
    <property type="molecule type" value="Genomic_DNA"/>
</dbReference>
<evidence type="ECO:0000256" key="1">
    <source>
        <dbReference type="ARBA" id="ARBA00023015"/>
    </source>
</evidence>
<dbReference type="SUPFAM" id="SSF47413">
    <property type="entry name" value="lambda repressor-like DNA-binding domains"/>
    <property type="match status" value="1"/>
</dbReference>